<dbReference type="SMART" id="SM00530">
    <property type="entry name" value="HTH_XRE"/>
    <property type="match status" value="1"/>
</dbReference>
<reference evidence="3" key="1">
    <citation type="submission" date="2016-10" db="EMBL/GenBank/DDBJ databases">
        <authorList>
            <person name="Varghese N."/>
            <person name="Submissions S."/>
        </authorList>
    </citation>
    <scope>NUCLEOTIDE SEQUENCE [LARGE SCALE GENOMIC DNA]</scope>
    <source>
        <strain evidence="3">DSM 23422</strain>
    </source>
</reference>
<evidence type="ECO:0000313" key="3">
    <source>
        <dbReference type="Proteomes" id="UP000199239"/>
    </source>
</evidence>
<keyword evidence="3" id="KW-1185">Reference proteome</keyword>
<dbReference type="EMBL" id="FPAJ01000007">
    <property type="protein sequence ID" value="SFT14367.1"/>
    <property type="molecule type" value="Genomic_DNA"/>
</dbReference>
<dbReference type="Pfam" id="PF01381">
    <property type="entry name" value="HTH_3"/>
    <property type="match status" value="1"/>
</dbReference>
<feature type="domain" description="HTH cro/C1-type" evidence="1">
    <location>
        <begin position="25"/>
        <end position="79"/>
    </location>
</feature>
<evidence type="ECO:0000259" key="1">
    <source>
        <dbReference type="PROSITE" id="PS50943"/>
    </source>
</evidence>
<dbReference type="Gene3D" id="1.10.260.40">
    <property type="entry name" value="lambda repressor-like DNA-binding domains"/>
    <property type="match status" value="1"/>
</dbReference>
<dbReference type="PROSITE" id="PS50943">
    <property type="entry name" value="HTH_CROC1"/>
    <property type="match status" value="1"/>
</dbReference>
<sequence>MTMGQQPEVLVIMSHPVDVHVGKKLKQIRTLRRLSQTDVAKQLNLSFQQIQKYEIGSNRVAASRLFELSQILNVAPSYFFEGLHDNTNDAPKSDPSVEIVSALASIRDDGVKSRIVTFIEDVSGVTVARQG</sequence>
<dbReference type="InterPro" id="IPR001387">
    <property type="entry name" value="Cro/C1-type_HTH"/>
</dbReference>
<dbReference type="GO" id="GO:0003677">
    <property type="term" value="F:DNA binding"/>
    <property type="evidence" value="ECO:0007669"/>
    <property type="project" value="InterPro"/>
</dbReference>
<dbReference type="SUPFAM" id="SSF47413">
    <property type="entry name" value="lambda repressor-like DNA-binding domains"/>
    <property type="match status" value="1"/>
</dbReference>
<evidence type="ECO:0000313" key="2">
    <source>
        <dbReference type="EMBL" id="SFT14367.1"/>
    </source>
</evidence>
<accession>A0A1I6VL45</accession>
<proteinExistence type="predicted"/>
<dbReference type="Proteomes" id="UP000199239">
    <property type="component" value="Unassembled WGS sequence"/>
</dbReference>
<protein>
    <submittedName>
        <fullName evidence="2">Helix-turn-helix</fullName>
    </submittedName>
</protein>
<dbReference type="AlphaFoldDB" id="A0A1I6VL45"/>
<dbReference type="CDD" id="cd00093">
    <property type="entry name" value="HTH_XRE"/>
    <property type="match status" value="1"/>
</dbReference>
<dbReference type="STRING" id="394264.SAMN04488040_3421"/>
<name>A0A1I6VL45_9RHOB</name>
<dbReference type="InterPro" id="IPR010982">
    <property type="entry name" value="Lambda_DNA-bd_dom_sf"/>
</dbReference>
<organism evidence="2 3">
    <name type="scientific">Sulfitobacter marinus</name>
    <dbReference type="NCBI Taxonomy" id="394264"/>
    <lineage>
        <taxon>Bacteria</taxon>
        <taxon>Pseudomonadati</taxon>
        <taxon>Pseudomonadota</taxon>
        <taxon>Alphaproteobacteria</taxon>
        <taxon>Rhodobacterales</taxon>
        <taxon>Roseobacteraceae</taxon>
        <taxon>Sulfitobacter</taxon>
    </lineage>
</organism>
<gene>
    <name evidence="2" type="ORF">SAMN04488040_3421</name>
</gene>